<dbReference type="Gene3D" id="3.10.450.50">
    <property type="match status" value="1"/>
</dbReference>
<protein>
    <submittedName>
        <fullName evidence="2">SnoaL-like domain</fullName>
    </submittedName>
</protein>
<evidence type="ECO:0000259" key="1">
    <source>
        <dbReference type="Pfam" id="PF12680"/>
    </source>
</evidence>
<proteinExistence type="predicted"/>
<gene>
    <name evidence="2" type="ORF">NCTC10684_01677</name>
</gene>
<feature type="domain" description="SnoaL-like" evidence="1">
    <location>
        <begin position="9"/>
        <end position="107"/>
    </location>
</feature>
<dbReference type="SUPFAM" id="SSF54427">
    <property type="entry name" value="NTF2-like"/>
    <property type="match status" value="1"/>
</dbReference>
<accession>A0A380WHI9</accession>
<dbReference type="Proteomes" id="UP000254701">
    <property type="component" value="Unassembled WGS sequence"/>
</dbReference>
<dbReference type="InterPro" id="IPR032710">
    <property type="entry name" value="NTF2-like_dom_sf"/>
</dbReference>
<dbReference type="RefSeq" id="WP_115730785.1">
    <property type="nucleotide sequence ID" value="NZ_BAAAVY010000008.1"/>
</dbReference>
<name>A0A380WHI9_AMIAI</name>
<dbReference type="EMBL" id="UFSM01000001">
    <property type="protein sequence ID" value="SUU88453.1"/>
    <property type="molecule type" value="Genomic_DNA"/>
</dbReference>
<sequence>MTDYNAITEAYIAAWNETDAAVRKGLVKATFAPGVSYRDPIMHGDGHDGINALIAGVHGQFPGFRFKLKGKADGFGDNVRFSWGLGPEGAEAVIEGSDFATLKDGRLSIVTGFLDKVPG</sequence>
<organism evidence="2 3">
    <name type="scientific">Aminobacter aminovorans</name>
    <name type="common">Chelatobacter heintzii</name>
    <dbReference type="NCBI Taxonomy" id="83263"/>
    <lineage>
        <taxon>Bacteria</taxon>
        <taxon>Pseudomonadati</taxon>
        <taxon>Pseudomonadota</taxon>
        <taxon>Alphaproteobacteria</taxon>
        <taxon>Hyphomicrobiales</taxon>
        <taxon>Phyllobacteriaceae</taxon>
        <taxon>Aminobacter</taxon>
    </lineage>
</organism>
<dbReference type="OrthoDB" id="9808719at2"/>
<evidence type="ECO:0000313" key="2">
    <source>
        <dbReference type="EMBL" id="SUU88453.1"/>
    </source>
</evidence>
<reference evidence="2 3" key="1">
    <citation type="submission" date="2018-06" db="EMBL/GenBank/DDBJ databases">
        <authorList>
            <consortium name="Pathogen Informatics"/>
            <person name="Doyle S."/>
        </authorList>
    </citation>
    <scope>NUCLEOTIDE SEQUENCE [LARGE SCALE GENOMIC DNA]</scope>
    <source>
        <strain evidence="2 3">NCTC10684</strain>
    </source>
</reference>
<dbReference type="InterPro" id="IPR037401">
    <property type="entry name" value="SnoaL-like"/>
</dbReference>
<dbReference type="AlphaFoldDB" id="A0A380WHI9"/>
<dbReference type="Pfam" id="PF12680">
    <property type="entry name" value="SnoaL_2"/>
    <property type="match status" value="1"/>
</dbReference>
<evidence type="ECO:0000313" key="3">
    <source>
        <dbReference type="Proteomes" id="UP000254701"/>
    </source>
</evidence>